<keyword evidence="2" id="KW-1133">Transmembrane helix</keyword>
<dbReference type="AlphaFoldDB" id="A0A3A4BHM3"/>
<dbReference type="RefSeq" id="WP_119928186.1">
    <property type="nucleotide sequence ID" value="NZ_QZEY01000008.1"/>
</dbReference>
<dbReference type="OrthoDB" id="3539463at2"/>
<keyword evidence="2" id="KW-0472">Membrane</keyword>
<feature type="transmembrane region" description="Helical" evidence="2">
    <location>
        <begin position="38"/>
        <end position="58"/>
    </location>
</feature>
<sequence length="265" mass="27744">MNVEETLRKAIDERVAEVRPPAGLAQAVRRRRARRRTWYGVAAVAAATAVIAGAFPAYQALTAPPQAPVLSGGGSPDPALPTPGGVEPALPSPGVSAPDGKRDESTATFSPETGPFEVTATAEPEATPAPAGDGREYGGIAIGHIPGGLKWNGQTLENTFGSAPSTYSRMWGVDGEKWVQVIVYRGAAVGDLAARLAGYREQGAKPIRINGHEAFQVRTGEAMGLLMEKGQPVLAWTQPGYGIEILSHDVAESEVRAVAESIETK</sequence>
<evidence type="ECO:0008006" key="5">
    <source>
        <dbReference type="Google" id="ProtNLM"/>
    </source>
</evidence>
<keyword evidence="2" id="KW-0812">Transmembrane</keyword>
<gene>
    <name evidence="3" type="ORF">D5H75_20805</name>
</gene>
<reference evidence="3 4" key="1">
    <citation type="submission" date="2018-09" db="EMBL/GenBank/DDBJ databases">
        <title>YIM 75507 draft genome.</title>
        <authorList>
            <person name="Tang S."/>
            <person name="Feng Y."/>
        </authorList>
    </citation>
    <scope>NUCLEOTIDE SEQUENCE [LARGE SCALE GENOMIC DNA]</scope>
    <source>
        <strain evidence="3 4">YIM 75507</strain>
    </source>
</reference>
<evidence type="ECO:0000313" key="4">
    <source>
        <dbReference type="Proteomes" id="UP000265768"/>
    </source>
</evidence>
<organism evidence="3 4">
    <name type="scientific">Bailinhaonella thermotolerans</name>
    <dbReference type="NCBI Taxonomy" id="1070861"/>
    <lineage>
        <taxon>Bacteria</taxon>
        <taxon>Bacillati</taxon>
        <taxon>Actinomycetota</taxon>
        <taxon>Actinomycetes</taxon>
        <taxon>Streptosporangiales</taxon>
        <taxon>Streptosporangiaceae</taxon>
        <taxon>Bailinhaonella</taxon>
    </lineage>
</organism>
<name>A0A3A4BHM3_9ACTN</name>
<feature type="region of interest" description="Disordered" evidence="1">
    <location>
        <begin position="69"/>
        <end position="138"/>
    </location>
</feature>
<evidence type="ECO:0000256" key="2">
    <source>
        <dbReference type="SAM" id="Phobius"/>
    </source>
</evidence>
<dbReference type="EMBL" id="QZEY01000008">
    <property type="protein sequence ID" value="RJL30762.1"/>
    <property type="molecule type" value="Genomic_DNA"/>
</dbReference>
<comment type="caution">
    <text evidence="3">The sequence shown here is derived from an EMBL/GenBank/DDBJ whole genome shotgun (WGS) entry which is preliminary data.</text>
</comment>
<proteinExistence type="predicted"/>
<accession>A0A3A4BHM3</accession>
<dbReference type="Proteomes" id="UP000265768">
    <property type="component" value="Unassembled WGS sequence"/>
</dbReference>
<protein>
    <recommendedName>
        <fullName evidence="5">DUF4367 domain-containing protein</fullName>
    </recommendedName>
</protein>
<evidence type="ECO:0000313" key="3">
    <source>
        <dbReference type="EMBL" id="RJL30762.1"/>
    </source>
</evidence>
<keyword evidence="4" id="KW-1185">Reference proteome</keyword>
<feature type="compositionally biased region" description="Low complexity" evidence="1">
    <location>
        <begin position="117"/>
        <end position="131"/>
    </location>
</feature>
<evidence type="ECO:0000256" key="1">
    <source>
        <dbReference type="SAM" id="MobiDB-lite"/>
    </source>
</evidence>